<dbReference type="EMBL" id="MU860062">
    <property type="protein sequence ID" value="KAK4239494.1"/>
    <property type="molecule type" value="Genomic_DNA"/>
</dbReference>
<dbReference type="Proteomes" id="UP001303760">
    <property type="component" value="Unassembled WGS sequence"/>
</dbReference>
<evidence type="ECO:0000313" key="2">
    <source>
        <dbReference type="EMBL" id="KAK4239494.1"/>
    </source>
</evidence>
<name>A0AAN7HGG3_9PEZI</name>
<gene>
    <name evidence="2" type="ORF">C8A03DRAFT_32445</name>
</gene>
<reference evidence="2" key="2">
    <citation type="submission" date="2023-05" db="EMBL/GenBank/DDBJ databases">
        <authorList>
            <consortium name="Lawrence Berkeley National Laboratory"/>
            <person name="Steindorff A."/>
            <person name="Hensen N."/>
            <person name="Bonometti L."/>
            <person name="Westerberg I."/>
            <person name="Brannstrom I.O."/>
            <person name="Guillou S."/>
            <person name="Cros-Aarteil S."/>
            <person name="Calhoun S."/>
            <person name="Haridas S."/>
            <person name="Kuo A."/>
            <person name="Mondo S."/>
            <person name="Pangilinan J."/>
            <person name="Riley R."/>
            <person name="Labutti K."/>
            <person name="Andreopoulos B."/>
            <person name="Lipzen A."/>
            <person name="Chen C."/>
            <person name="Yanf M."/>
            <person name="Daum C."/>
            <person name="Ng V."/>
            <person name="Clum A."/>
            <person name="Ohm R."/>
            <person name="Martin F."/>
            <person name="Silar P."/>
            <person name="Natvig D."/>
            <person name="Lalanne C."/>
            <person name="Gautier V."/>
            <person name="Ament-Velasquez S.L."/>
            <person name="Kruys A."/>
            <person name="Hutchinson M.I."/>
            <person name="Powell A.J."/>
            <person name="Barry K."/>
            <person name="Miller A.N."/>
            <person name="Grigoriev I.V."/>
            <person name="Debuchy R."/>
            <person name="Gladieux P."/>
            <person name="Thoren M.H."/>
            <person name="Johannesson H."/>
        </authorList>
    </citation>
    <scope>NUCLEOTIDE SEQUENCE</scope>
    <source>
        <strain evidence="2">CBS 532.94</strain>
    </source>
</reference>
<dbReference type="AlphaFoldDB" id="A0AAN7HGG3"/>
<protein>
    <submittedName>
        <fullName evidence="2">Uncharacterized protein</fullName>
    </submittedName>
</protein>
<feature type="region of interest" description="Disordered" evidence="1">
    <location>
        <begin position="200"/>
        <end position="281"/>
    </location>
</feature>
<comment type="caution">
    <text evidence="2">The sequence shown here is derived from an EMBL/GenBank/DDBJ whole genome shotgun (WGS) entry which is preliminary data.</text>
</comment>
<proteinExistence type="predicted"/>
<accession>A0AAN7HGG3</accession>
<keyword evidence="3" id="KW-1185">Reference proteome</keyword>
<feature type="region of interest" description="Disordered" evidence="1">
    <location>
        <begin position="72"/>
        <end position="115"/>
    </location>
</feature>
<evidence type="ECO:0000313" key="3">
    <source>
        <dbReference type="Proteomes" id="UP001303760"/>
    </source>
</evidence>
<organism evidence="2 3">
    <name type="scientific">Achaetomium macrosporum</name>
    <dbReference type="NCBI Taxonomy" id="79813"/>
    <lineage>
        <taxon>Eukaryota</taxon>
        <taxon>Fungi</taxon>
        <taxon>Dikarya</taxon>
        <taxon>Ascomycota</taxon>
        <taxon>Pezizomycotina</taxon>
        <taxon>Sordariomycetes</taxon>
        <taxon>Sordariomycetidae</taxon>
        <taxon>Sordariales</taxon>
        <taxon>Chaetomiaceae</taxon>
        <taxon>Achaetomium</taxon>
    </lineage>
</organism>
<sequence length="281" mass="32865">MATNARRPGGIDLNQTMTCSICGNSCRVRCMITHINEFTCHNKDCPLHTGSVFLDPFKGKISPWNSDPNFRRIGPYYTRPPRDQGRDRGRFDDDFLRGSRDRGRDRDRRAPPFRDDTFKRDPFDDDFFKHRHGRMGTSFFGDDPFADEFFQRRPGGARPTWDRYPFGMDSFMADFDRLTERFERGFGIWDDPFGASYSPFGRTTAPGCDRSAHRPYPGRPTRTSRPAPSHPQDRTRNRDQSGGQRTRRTGEEPFRYQYVGTEEPDDEDIYGYNGHTERRRR</sequence>
<evidence type="ECO:0000256" key="1">
    <source>
        <dbReference type="SAM" id="MobiDB-lite"/>
    </source>
</evidence>
<reference evidence="2" key="1">
    <citation type="journal article" date="2023" name="Mol. Phylogenet. Evol.">
        <title>Genome-scale phylogeny and comparative genomics of the fungal order Sordariales.</title>
        <authorList>
            <person name="Hensen N."/>
            <person name="Bonometti L."/>
            <person name="Westerberg I."/>
            <person name="Brannstrom I.O."/>
            <person name="Guillou S."/>
            <person name="Cros-Aarteil S."/>
            <person name="Calhoun S."/>
            <person name="Haridas S."/>
            <person name="Kuo A."/>
            <person name="Mondo S."/>
            <person name="Pangilinan J."/>
            <person name="Riley R."/>
            <person name="LaButti K."/>
            <person name="Andreopoulos B."/>
            <person name="Lipzen A."/>
            <person name="Chen C."/>
            <person name="Yan M."/>
            <person name="Daum C."/>
            <person name="Ng V."/>
            <person name="Clum A."/>
            <person name="Steindorff A."/>
            <person name="Ohm R.A."/>
            <person name="Martin F."/>
            <person name="Silar P."/>
            <person name="Natvig D.O."/>
            <person name="Lalanne C."/>
            <person name="Gautier V."/>
            <person name="Ament-Velasquez S.L."/>
            <person name="Kruys A."/>
            <person name="Hutchinson M.I."/>
            <person name="Powell A.J."/>
            <person name="Barry K."/>
            <person name="Miller A.N."/>
            <person name="Grigoriev I.V."/>
            <person name="Debuchy R."/>
            <person name="Gladieux P."/>
            <person name="Hiltunen Thoren M."/>
            <person name="Johannesson H."/>
        </authorList>
    </citation>
    <scope>NUCLEOTIDE SEQUENCE</scope>
    <source>
        <strain evidence="2">CBS 532.94</strain>
    </source>
</reference>
<feature type="compositionally biased region" description="Basic and acidic residues" evidence="1">
    <location>
        <begin position="80"/>
        <end position="115"/>
    </location>
</feature>